<accession>A0A9P8YH41</accession>
<comment type="caution">
    <text evidence="2">The sequence shown here is derived from an EMBL/GenBank/DDBJ whole genome shotgun (WGS) entry which is preliminary data.</text>
</comment>
<dbReference type="RefSeq" id="XP_046018334.1">
    <property type="nucleotide sequence ID" value="XM_046163380.1"/>
</dbReference>
<proteinExistence type="predicted"/>
<dbReference type="GeneID" id="70192926"/>
<protein>
    <submittedName>
        <fullName evidence="2">Uncharacterized protein</fullName>
    </submittedName>
</protein>
<organism evidence="2 3">
    <name type="scientific">Microdochium trichocladiopsis</name>
    <dbReference type="NCBI Taxonomy" id="1682393"/>
    <lineage>
        <taxon>Eukaryota</taxon>
        <taxon>Fungi</taxon>
        <taxon>Dikarya</taxon>
        <taxon>Ascomycota</taxon>
        <taxon>Pezizomycotina</taxon>
        <taxon>Sordariomycetes</taxon>
        <taxon>Xylariomycetidae</taxon>
        <taxon>Xylariales</taxon>
        <taxon>Microdochiaceae</taxon>
        <taxon>Microdochium</taxon>
    </lineage>
</organism>
<gene>
    <name evidence="2" type="ORF">B0I36DRAFT_8011</name>
</gene>
<dbReference type="Proteomes" id="UP000756346">
    <property type="component" value="Unassembled WGS sequence"/>
</dbReference>
<reference evidence="2" key="1">
    <citation type="journal article" date="2021" name="Nat. Commun.">
        <title>Genetic determinants of endophytism in the Arabidopsis root mycobiome.</title>
        <authorList>
            <person name="Mesny F."/>
            <person name="Miyauchi S."/>
            <person name="Thiergart T."/>
            <person name="Pickel B."/>
            <person name="Atanasova L."/>
            <person name="Karlsson M."/>
            <person name="Huettel B."/>
            <person name="Barry K.W."/>
            <person name="Haridas S."/>
            <person name="Chen C."/>
            <person name="Bauer D."/>
            <person name="Andreopoulos W."/>
            <person name="Pangilinan J."/>
            <person name="LaButti K."/>
            <person name="Riley R."/>
            <person name="Lipzen A."/>
            <person name="Clum A."/>
            <person name="Drula E."/>
            <person name="Henrissat B."/>
            <person name="Kohler A."/>
            <person name="Grigoriev I.V."/>
            <person name="Martin F.M."/>
            <person name="Hacquard S."/>
        </authorList>
    </citation>
    <scope>NUCLEOTIDE SEQUENCE</scope>
    <source>
        <strain evidence="2">MPI-CAGE-CH-0230</strain>
    </source>
</reference>
<evidence type="ECO:0000313" key="3">
    <source>
        <dbReference type="Proteomes" id="UP000756346"/>
    </source>
</evidence>
<evidence type="ECO:0000256" key="1">
    <source>
        <dbReference type="SAM" id="MobiDB-lite"/>
    </source>
</evidence>
<sequence length="140" mass="15147">MSNHGPYISREDTAGENDSMIARSMPPCRKRGNAIGCPSRWGKEWRDLAMAGTPDSRRAAWPDPARSTLRLGDDATTALLNGKADDLTAASMRACSTENPSPACLGPDAAVDNPLVRKSCLTTHSQRAMFAKRRAEISIF</sequence>
<dbReference type="EMBL" id="JAGTJQ010000001">
    <property type="protein sequence ID" value="KAH7040279.1"/>
    <property type="molecule type" value="Genomic_DNA"/>
</dbReference>
<keyword evidence="3" id="KW-1185">Reference proteome</keyword>
<name>A0A9P8YH41_9PEZI</name>
<feature type="region of interest" description="Disordered" evidence="1">
    <location>
        <begin position="1"/>
        <end position="25"/>
    </location>
</feature>
<dbReference type="AlphaFoldDB" id="A0A9P8YH41"/>
<evidence type="ECO:0000313" key="2">
    <source>
        <dbReference type="EMBL" id="KAH7040279.1"/>
    </source>
</evidence>